<dbReference type="InterPro" id="IPR001867">
    <property type="entry name" value="OmpR/PhoB-type_DNA-bd"/>
</dbReference>
<keyword evidence="8" id="KW-1185">Reference proteome</keyword>
<keyword evidence="1 2" id="KW-0238">DNA-binding</keyword>
<dbReference type="Pfam" id="PF00486">
    <property type="entry name" value="Trans_reg_C"/>
    <property type="match status" value="1"/>
</dbReference>
<reference evidence="5" key="4">
    <citation type="submission" date="2023-01" db="EMBL/GenBank/DDBJ databases">
        <title>Draft genome sequence of Aliivibrio sifiae strain NBRC 105001.</title>
        <authorList>
            <person name="Sun Q."/>
            <person name="Mori K."/>
        </authorList>
    </citation>
    <scope>NUCLEOTIDE SEQUENCE</scope>
    <source>
        <strain evidence="5">NBRC 105001</strain>
    </source>
</reference>
<organism evidence="6 7">
    <name type="scientific">Aliivibrio sifiae</name>
    <dbReference type="NCBI Taxonomy" id="566293"/>
    <lineage>
        <taxon>Bacteria</taxon>
        <taxon>Pseudomonadati</taxon>
        <taxon>Pseudomonadota</taxon>
        <taxon>Gammaproteobacteria</taxon>
        <taxon>Vibrionales</taxon>
        <taxon>Vibrionaceae</taxon>
        <taxon>Aliivibrio</taxon>
    </lineage>
</organism>
<sequence>MLFKLNEIYWNPRTKKLYNSLEDARNDVNEYGSTTPLVSDILNLLIKEYPLVCNNEHIKNILWGTQWISNESIPQLIKRTRVAIRDSEREVIENVKGTGYKINNLQSIDYKEIPVDIDNELIENALEQGKVESNKKIKQKQITILVLSIVTFILSTASLIYCVNKHVFYKLVPLDEIIKVKDFDFIRLSDDKYILKTKNQECEFNLTNKIARCKV</sequence>
<evidence type="ECO:0000256" key="3">
    <source>
        <dbReference type="SAM" id="Phobius"/>
    </source>
</evidence>
<keyword evidence="3" id="KW-1133">Transmembrane helix</keyword>
<dbReference type="Gene3D" id="1.10.10.10">
    <property type="entry name" value="Winged helix-like DNA-binding domain superfamily/Winged helix DNA-binding domain"/>
    <property type="match status" value="1"/>
</dbReference>
<dbReference type="GO" id="GO:0000160">
    <property type="term" value="P:phosphorelay signal transduction system"/>
    <property type="evidence" value="ECO:0007669"/>
    <property type="project" value="InterPro"/>
</dbReference>
<dbReference type="RefSeq" id="WP_061005383.1">
    <property type="nucleotide sequence ID" value="NZ_BSOU01000008.1"/>
</dbReference>
<evidence type="ECO:0000313" key="6">
    <source>
        <dbReference type="EMBL" id="PQJ87306.1"/>
    </source>
</evidence>
<evidence type="ECO:0000313" key="7">
    <source>
        <dbReference type="Proteomes" id="UP000239273"/>
    </source>
</evidence>
<proteinExistence type="predicted"/>
<dbReference type="OrthoDB" id="5693682at2"/>
<accession>A0A2S7X839</accession>
<name>A0A2S7X839_9GAMM</name>
<dbReference type="Proteomes" id="UP000239273">
    <property type="component" value="Unassembled WGS sequence"/>
</dbReference>
<reference evidence="6 7" key="2">
    <citation type="submission" date="2016-12" db="EMBL/GenBank/DDBJ databases">
        <title>Diversity of luminous bacteria.</title>
        <authorList>
            <person name="Yoshizawa S."/>
            <person name="Kogure K."/>
        </authorList>
    </citation>
    <scope>NUCLEOTIDE SEQUENCE [LARGE SCALE GENOMIC DNA]</scope>
    <source>
        <strain evidence="6 7">NBRC 105001</strain>
    </source>
</reference>
<evidence type="ECO:0000313" key="5">
    <source>
        <dbReference type="EMBL" id="GLR76166.1"/>
    </source>
</evidence>
<comment type="caution">
    <text evidence="6">The sequence shown here is derived from an EMBL/GenBank/DDBJ whole genome shotgun (WGS) entry which is preliminary data.</text>
</comment>
<evidence type="ECO:0000313" key="8">
    <source>
        <dbReference type="Proteomes" id="UP001156660"/>
    </source>
</evidence>
<protein>
    <submittedName>
        <fullName evidence="6">Transcriptional regulator</fullName>
    </submittedName>
</protein>
<reference evidence="8" key="3">
    <citation type="journal article" date="2019" name="Int. J. Syst. Evol. Microbiol.">
        <title>The Global Catalogue of Microorganisms (GCM) 10K type strain sequencing project: providing services to taxonomists for standard genome sequencing and annotation.</title>
        <authorList>
            <consortium name="The Broad Institute Genomics Platform"/>
            <consortium name="The Broad Institute Genome Sequencing Center for Infectious Disease"/>
            <person name="Wu L."/>
            <person name="Ma J."/>
        </authorList>
    </citation>
    <scope>NUCLEOTIDE SEQUENCE [LARGE SCALE GENOMIC DNA]</scope>
    <source>
        <strain evidence="8">NBRC 105001</strain>
    </source>
</reference>
<dbReference type="EMBL" id="BSOU01000008">
    <property type="protein sequence ID" value="GLR76166.1"/>
    <property type="molecule type" value="Genomic_DNA"/>
</dbReference>
<dbReference type="SUPFAM" id="SSF46894">
    <property type="entry name" value="C-terminal effector domain of the bipartite response regulators"/>
    <property type="match status" value="1"/>
</dbReference>
<dbReference type="InterPro" id="IPR036388">
    <property type="entry name" value="WH-like_DNA-bd_sf"/>
</dbReference>
<dbReference type="GO" id="GO:0003677">
    <property type="term" value="F:DNA binding"/>
    <property type="evidence" value="ECO:0007669"/>
    <property type="project" value="UniProtKB-UniRule"/>
</dbReference>
<dbReference type="EMBL" id="MSCP01000002">
    <property type="protein sequence ID" value="PQJ87306.1"/>
    <property type="molecule type" value="Genomic_DNA"/>
</dbReference>
<evidence type="ECO:0000256" key="2">
    <source>
        <dbReference type="PROSITE-ProRule" id="PRU01091"/>
    </source>
</evidence>
<dbReference type="InterPro" id="IPR016032">
    <property type="entry name" value="Sig_transdc_resp-reg_C-effctor"/>
</dbReference>
<feature type="DNA-binding region" description="OmpR/PhoB-type" evidence="2">
    <location>
        <begin position="1"/>
        <end position="104"/>
    </location>
</feature>
<feature type="transmembrane region" description="Helical" evidence="3">
    <location>
        <begin position="142"/>
        <end position="161"/>
    </location>
</feature>
<evidence type="ECO:0000259" key="4">
    <source>
        <dbReference type="PROSITE" id="PS51755"/>
    </source>
</evidence>
<evidence type="ECO:0000256" key="1">
    <source>
        <dbReference type="ARBA" id="ARBA00023125"/>
    </source>
</evidence>
<keyword evidence="3" id="KW-0472">Membrane</keyword>
<dbReference type="Proteomes" id="UP001156660">
    <property type="component" value="Unassembled WGS sequence"/>
</dbReference>
<dbReference type="GO" id="GO:0006355">
    <property type="term" value="P:regulation of DNA-templated transcription"/>
    <property type="evidence" value="ECO:0007669"/>
    <property type="project" value="InterPro"/>
</dbReference>
<reference evidence="5" key="1">
    <citation type="journal article" date="2014" name="Int. J. Syst. Evol. Microbiol.">
        <title>Complete genome of a new Firmicutes species belonging to the dominant human colonic microbiota ('Ruminococcus bicirculans') reveals two chromosomes and a selective capacity to utilize plant glucans.</title>
        <authorList>
            <consortium name="NISC Comparative Sequencing Program"/>
            <person name="Wegmann U."/>
            <person name="Louis P."/>
            <person name="Goesmann A."/>
            <person name="Henrissat B."/>
            <person name="Duncan S.H."/>
            <person name="Flint H.J."/>
        </authorList>
    </citation>
    <scope>NUCLEOTIDE SEQUENCE</scope>
    <source>
        <strain evidence="5">NBRC 105001</strain>
    </source>
</reference>
<dbReference type="AlphaFoldDB" id="A0A2S7X839"/>
<gene>
    <name evidence="5" type="primary">tcpP</name>
    <name evidence="6" type="ORF">BTO23_14400</name>
    <name evidence="5" type="ORF">GCM10007855_30410</name>
</gene>
<feature type="domain" description="OmpR/PhoB-type" evidence="4">
    <location>
        <begin position="1"/>
        <end position="104"/>
    </location>
</feature>
<dbReference type="PROSITE" id="PS51755">
    <property type="entry name" value="OMPR_PHOB"/>
    <property type="match status" value="1"/>
</dbReference>
<keyword evidence="3" id="KW-0812">Transmembrane</keyword>